<evidence type="ECO:0000313" key="3">
    <source>
        <dbReference type="Proteomes" id="UP001501777"/>
    </source>
</evidence>
<sequence length="60" mass="6376">MSRRGVLEAAEAGATPAAVNPSATATSVISGSNQDLFMQRPFCECKAHPYGYHVPAWDIP</sequence>
<keyword evidence="3" id="KW-1185">Reference proteome</keyword>
<gene>
    <name evidence="2" type="ORF">GCM10010276_38240</name>
</gene>
<name>A0ABN3M1K4_STRLO</name>
<accession>A0ABN3M1K4</accession>
<dbReference type="Proteomes" id="UP001501777">
    <property type="component" value="Unassembled WGS sequence"/>
</dbReference>
<reference evidence="2 3" key="1">
    <citation type="journal article" date="2019" name="Int. J. Syst. Evol. Microbiol.">
        <title>The Global Catalogue of Microorganisms (GCM) 10K type strain sequencing project: providing services to taxonomists for standard genome sequencing and annotation.</title>
        <authorList>
            <consortium name="The Broad Institute Genomics Platform"/>
            <consortium name="The Broad Institute Genome Sequencing Center for Infectious Disease"/>
            <person name="Wu L."/>
            <person name="Ma J."/>
        </authorList>
    </citation>
    <scope>NUCLEOTIDE SEQUENCE [LARGE SCALE GENOMIC DNA]</scope>
    <source>
        <strain evidence="2 3">JCM 4395</strain>
    </source>
</reference>
<evidence type="ECO:0000313" key="2">
    <source>
        <dbReference type="EMBL" id="GAA2494323.1"/>
    </source>
</evidence>
<comment type="caution">
    <text evidence="2">The sequence shown here is derived from an EMBL/GenBank/DDBJ whole genome shotgun (WGS) entry which is preliminary data.</text>
</comment>
<dbReference type="EMBL" id="BAAASG010000008">
    <property type="protein sequence ID" value="GAA2494323.1"/>
    <property type="molecule type" value="Genomic_DNA"/>
</dbReference>
<protein>
    <submittedName>
        <fullName evidence="2">Uncharacterized protein</fullName>
    </submittedName>
</protein>
<proteinExistence type="predicted"/>
<feature type="compositionally biased region" description="Low complexity" evidence="1">
    <location>
        <begin position="9"/>
        <end position="18"/>
    </location>
</feature>
<evidence type="ECO:0000256" key="1">
    <source>
        <dbReference type="SAM" id="MobiDB-lite"/>
    </source>
</evidence>
<feature type="region of interest" description="Disordered" evidence="1">
    <location>
        <begin position="1"/>
        <end position="23"/>
    </location>
</feature>
<organism evidence="2 3">
    <name type="scientific">Streptomyces longisporus</name>
    <dbReference type="NCBI Taxonomy" id="1948"/>
    <lineage>
        <taxon>Bacteria</taxon>
        <taxon>Bacillati</taxon>
        <taxon>Actinomycetota</taxon>
        <taxon>Actinomycetes</taxon>
        <taxon>Kitasatosporales</taxon>
        <taxon>Streptomycetaceae</taxon>
        <taxon>Streptomyces</taxon>
    </lineage>
</organism>